<sequence length="188" mass="20353">MSEEDRVFSGQRRQEAHASDSGEKRLIVSTPRKGIPGKSRVVEVVEVRRKRPNQAAAPPRFADRSLRAETWPEGFRAKTALPALLKDVLPAAPEPTPSPATHVMPMWQPSPLQPETPPPEAAAAAPEAEGVRQRHTRRSEAGKAANEEARSFADPFAGDDDGANCLRCGYLVEAAREKRGLLTCAACG</sequence>
<dbReference type="EMBL" id="JAUTWS010000121">
    <property type="protein sequence ID" value="MDO9713787.1"/>
    <property type="molecule type" value="Genomic_DNA"/>
</dbReference>
<name>A0ABT9ECC4_9PROT</name>
<feature type="compositionally biased region" description="Basic and acidic residues" evidence="1">
    <location>
        <begin position="1"/>
        <end position="26"/>
    </location>
</feature>
<reference evidence="2 3" key="1">
    <citation type="submission" date="2023-08" db="EMBL/GenBank/DDBJ databases">
        <title>The draft genome sequence of Paracraurococcus sp. LOR1-02.</title>
        <authorList>
            <person name="Kingkaew E."/>
            <person name="Tanasupawat S."/>
        </authorList>
    </citation>
    <scope>NUCLEOTIDE SEQUENCE [LARGE SCALE GENOMIC DNA]</scope>
    <source>
        <strain evidence="2 3">LOR1-02</strain>
    </source>
</reference>
<feature type="compositionally biased region" description="Pro residues" evidence="1">
    <location>
        <begin position="111"/>
        <end position="120"/>
    </location>
</feature>
<accession>A0ABT9ECC4</accession>
<feature type="region of interest" description="Disordered" evidence="1">
    <location>
        <begin position="90"/>
        <end position="162"/>
    </location>
</feature>
<dbReference type="Proteomes" id="UP001243009">
    <property type="component" value="Unassembled WGS sequence"/>
</dbReference>
<feature type="compositionally biased region" description="Basic and acidic residues" evidence="1">
    <location>
        <begin position="138"/>
        <end position="151"/>
    </location>
</feature>
<evidence type="ECO:0000313" key="2">
    <source>
        <dbReference type="EMBL" id="MDO9713787.1"/>
    </source>
</evidence>
<organism evidence="2 3">
    <name type="scientific">Paracraurococcus lichenis</name>
    <dbReference type="NCBI Taxonomy" id="3064888"/>
    <lineage>
        <taxon>Bacteria</taxon>
        <taxon>Pseudomonadati</taxon>
        <taxon>Pseudomonadota</taxon>
        <taxon>Alphaproteobacteria</taxon>
        <taxon>Acetobacterales</taxon>
        <taxon>Roseomonadaceae</taxon>
        <taxon>Paracraurococcus</taxon>
    </lineage>
</organism>
<evidence type="ECO:0000313" key="3">
    <source>
        <dbReference type="Proteomes" id="UP001243009"/>
    </source>
</evidence>
<dbReference type="RefSeq" id="WP_305108636.1">
    <property type="nucleotide sequence ID" value="NZ_JAUTWS010000121.1"/>
</dbReference>
<protein>
    <submittedName>
        <fullName evidence="2">Uncharacterized protein</fullName>
    </submittedName>
</protein>
<evidence type="ECO:0000256" key="1">
    <source>
        <dbReference type="SAM" id="MobiDB-lite"/>
    </source>
</evidence>
<proteinExistence type="predicted"/>
<keyword evidence="3" id="KW-1185">Reference proteome</keyword>
<feature type="region of interest" description="Disordered" evidence="1">
    <location>
        <begin position="1"/>
        <end position="34"/>
    </location>
</feature>
<gene>
    <name evidence="2" type="ORF">Q7A36_36090</name>
</gene>
<comment type="caution">
    <text evidence="2">The sequence shown here is derived from an EMBL/GenBank/DDBJ whole genome shotgun (WGS) entry which is preliminary data.</text>
</comment>